<keyword evidence="2" id="KW-1185">Reference proteome</keyword>
<name>A0A917Y3I8_9BACI</name>
<dbReference type="Pfam" id="PF22116">
    <property type="entry name" value="DUF6944"/>
    <property type="match status" value="1"/>
</dbReference>
<gene>
    <name evidence="1" type="ORF">GCM10007971_33040</name>
</gene>
<evidence type="ECO:0000313" key="1">
    <source>
        <dbReference type="EMBL" id="GGN64800.1"/>
    </source>
</evidence>
<dbReference type="AlphaFoldDB" id="A0A917Y3I8"/>
<dbReference type="RefSeq" id="WP_188858978.1">
    <property type="nucleotide sequence ID" value="NZ_BMOS01000033.1"/>
</dbReference>
<reference evidence="1" key="2">
    <citation type="submission" date="2020-09" db="EMBL/GenBank/DDBJ databases">
        <authorList>
            <person name="Sun Q."/>
            <person name="Ohkuma M."/>
        </authorList>
    </citation>
    <scope>NUCLEOTIDE SEQUENCE</scope>
    <source>
        <strain evidence="1">JCM 17251</strain>
    </source>
</reference>
<dbReference type="InterPro" id="IPR054224">
    <property type="entry name" value="DUF6944"/>
</dbReference>
<reference evidence="1" key="1">
    <citation type="journal article" date="2014" name="Int. J. Syst. Evol. Microbiol.">
        <title>Complete genome sequence of Corynebacterium casei LMG S-19264T (=DSM 44701T), isolated from a smear-ripened cheese.</title>
        <authorList>
            <consortium name="US DOE Joint Genome Institute (JGI-PGF)"/>
            <person name="Walter F."/>
            <person name="Albersmeier A."/>
            <person name="Kalinowski J."/>
            <person name="Ruckert C."/>
        </authorList>
    </citation>
    <scope>NUCLEOTIDE SEQUENCE</scope>
    <source>
        <strain evidence="1">JCM 17251</strain>
    </source>
</reference>
<proteinExistence type="predicted"/>
<comment type="caution">
    <text evidence="1">The sequence shown here is derived from an EMBL/GenBank/DDBJ whole genome shotgun (WGS) entry which is preliminary data.</text>
</comment>
<dbReference type="Proteomes" id="UP000624041">
    <property type="component" value="Unassembled WGS sequence"/>
</dbReference>
<organism evidence="1 2">
    <name type="scientific">Oceanobacillus indicireducens</name>
    <dbReference type="NCBI Taxonomy" id="1004261"/>
    <lineage>
        <taxon>Bacteria</taxon>
        <taxon>Bacillati</taxon>
        <taxon>Bacillota</taxon>
        <taxon>Bacilli</taxon>
        <taxon>Bacillales</taxon>
        <taxon>Bacillaceae</taxon>
        <taxon>Oceanobacillus</taxon>
    </lineage>
</organism>
<protein>
    <submittedName>
        <fullName evidence="1">Uncharacterized protein</fullName>
    </submittedName>
</protein>
<sequence length="170" mass="17716">MVANQIVIGAWIQAAGTIINAIDPPFVEDDGKVFAKTGNVLQAVGSAVMADATTNPESKIANKVQSIGNLFVITGLYKENASLEIKGNLIQAAGGGLALVPAIIESDFIAFQGDFLQVVGNSIQAISGIKEQTENVDASLLDVVGAWTQAIGAVISAINLQREYTTSKNE</sequence>
<dbReference type="EMBL" id="BMOS01000033">
    <property type="protein sequence ID" value="GGN64800.1"/>
    <property type="molecule type" value="Genomic_DNA"/>
</dbReference>
<accession>A0A917Y3I8</accession>
<evidence type="ECO:0000313" key="2">
    <source>
        <dbReference type="Proteomes" id="UP000624041"/>
    </source>
</evidence>